<sequence length="234" mass="26376">MASLFSSSKYIDIVLVYGEASGVLLESREFPCYLFWGYMKDLDRAELYQGICPATLQQKVKKKHMSTPGCQQVLLKNDEELIVEAILYAADSGFPFERGDIKLLVKNYLDRNGKQVGCFKQNVPGDLLNEYFDNLEVTLANVSPDHLVNYDETNFVGDNDNYLHESSGSEYVASDSASVIEESNYEDQNENIQPESEDHENDNHLPINNESLTKNCKKSDSGSRVVEKKCCSNV</sequence>
<gene>
    <name evidence="2" type="ORF">GEV33_001931</name>
</gene>
<keyword evidence="3" id="KW-1185">Reference proteome</keyword>
<evidence type="ECO:0000256" key="1">
    <source>
        <dbReference type="SAM" id="MobiDB-lite"/>
    </source>
</evidence>
<evidence type="ECO:0000313" key="3">
    <source>
        <dbReference type="Proteomes" id="UP000719412"/>
    </source>
</evidence>
<reference evidence="2" key="1">
    <citation type="journal article" date="2020" name="J Insects Food Feed">
        <title>The yellow mealworm (Tenebrio molitor) genome: a resource for the emerging insects as food and feed industry.</title>
        <authorList>
            <person name="Eriksson T."/>
            <person name="Andere A."/>
            <person name="Kelstrup H."/>
            <person name="Emery V."/>
            <person name="Picard C."/>
        </authorList>
    </citation>
    <scope>NUCLEOTIDE SEQUENCE</scope>
    <source>
        <strain evidence="2">Stoneville</strain>
        <tissue evidence="2">Whole head</tissue>
    </source>
</reference>
<dbReference type="EMBL" id="JABDTM020010547">
    <property type="protein sequence ID" value="KAH0820860.1"/>
    <property type="molecule type" value="Genomic_DNA"/>
</dbReference>
<reference evidence="2" key="2">
    <citation type="submission" date="2021-08" db="EMBL/GenBank/DDBJ databases">
        <authorList>
            <person name="Eriksson T."/>
        </authorList>
    </citation>
    <scope>NUCLEOTIDE SEQUENCE</scope>
    <source>
        <strain evidence="2">Stoneville</strain>
        <tissue evidence="2">Whole head</tissue>
    </source>
</reference>
<evidence type="ECO:0000313" key="2">
    <source>
        <dbReference type="EMBL" id="KAH0820860.1"/>
    </source>
</evidence>
<protein>
    <submittedName>
        <fullName evidence="2">Uncharacterized protein</fullName>
    </submittedName>
</protein>
<dbReference type="AlphaFoldDB" id="A0A8J6HU96"/>
<comment type="caution">
    <text evidence="2">The sequence shown here is derived from an EMBL/GenBank/DDBJ whole genome shotgun (WGS) entry which is preliminary data.</text>
</comment>
<proteinExistence type="predicted"/>
<dbReference type="Proteomes" id="UP000719412">
    <property type="component" value="Unassembled WGS sequence"/>
</dbReference>
<name>A0A8J6HU96_TENMO</name>
<feature type="compositionally biased region" description="Acidic residues" evidence="1">
    <location>
        <begin position="183"/>
        <end position="200"/>
    </location>
</feature>
<accession>A0A8J6HU96</accession>
<organism evidence="2 3">
    <name type="scientific">Tenebrio molitor</name>
    <name type="common">Yellow mealworm beetle</name>
    <dbReference type="NCBI Taxonomy" id="7067"/>
    <lineage>
        <taxon>Eukaryota</taxon>
        <taxon>Metazoa</taxon>
        <taxon>Ecdysozoa</taxon>
        <taxon>Arthropoda</taxon>
        <taxon>Hexapoda</taxon>
        <taxon>Insecta</taxon>
        <taxon>Pterygota</taxon>
        <taxon>Neoptera</taxon>
        <taxon>Endopterygota</taxon>
        <taxon>Coleoptera</taxon>
        <taxon>Polyphaga</taxon>
        <taxon>Cucujiformia</taxon>
        <taxon>Tenebrionidae</taxon>
        <taxon>Tenebrio</taxon>
    </lineage>
</organism>
<feature type="region of interest" description="Disordered" evidence="1">
    <location>
        <begin position="182"/>
        <end position="221"/>
    </location>
</feature>